<dbReference type="PROSITE" id="PS50088">
    <property type="entry name" value="ANK_REPEAT"/>
    <property type="match status" value="6"/>
</dbReference>
<dbReference type="InterPro" id="IPR036770">
    <property type="entry name" value="Ankyrin_rpt-contain_sf"/>
</dbReference>
<name>A0ABR1P5Y3_DIAER</name>
<accession>A0ABR1P5Y3</accession>
<feature type="repeat" description="ANK" evidence="3">
    <location>
        <begin position="495"/>
        <end position="531"/>
    </location>
</feature>
<protein>
    <recommendedName>
        <fullName evidence="6">Ankyrin repeat protein</fullName>
    </recommendedName>
</protein>
<reference evidence="4 5" key="1">
    <citation type="submission" date="2024-02" db="EMBL/GenBank/DDBJ databases">
        <title>De novo assembly and annotation of 12 fungi associated with fruit tree decline syndrome in Ontario, Canada.</title>
        <authorList>
            <person name="Sulman M."/>
            <person name="Ellouze W."/>
            <person name="Ilyukhin E."/>
        </authorList>
    </citation>
    <scope>NUCLEOTIDE SEQUENCE [LARGE SCALE GENOMIC DNA]</scope>
    <source>
        <strain evidence="4 5">M169</strain>
    </source>
</reference>
<dbReference type="SMART" id="SM00248">
    <property type="entry name" value="ANK"/>
    <property type="match status" value="12"/>
</dbReference>
<keyword evidence="1" id="KW-0677">Repeat</keyword>
<evidence type="ECO:0000313" key="4">
    <source>
        <dbReference type="EMBL" id="KAK7727195.1"/>
    </source>
</evidence>
<comment type="caution">
    <text evidence="4">The sequence shown here is derived from an EMBL/GenBank/DDBJ whole genome shotgun (WGS) entry which is preliminary data.</text>
</comment>
<evidence type="ECO:0000256" key="1">
    <source>
        <dbReference type="ARBA" id="ARBA00022737"/>
    </source>
</evidence>
<dbReference type="InterPro" id="IPR002110">
    <property type="entry name" value="Ankyrin_rpt"/>
</dbReference>
<sequence>MQVRDRIHKIFTEAKEKCDEEGTRTEATSNHSDVLETLEEALNIYDIFAESALRHIALWDSSSEDDLWRAAPEEPDAVAGRNTNHDRPNGRKGVIFDRDIFDRTPLHHAMRTNAPTEPQSLPRCDLEKLKHDLDSKTRELTNNTKGQINWSKASLRTVLDPGTEWAQFMKYASKADLEVLDLDHWTPLHYACHIVLPQLASQKAKQPEKEFHKLQESLRIPYHKRAVLRAKALIRRKVDVNAQGLDGTTPLHCAAASGCVELVELLVKHKANINVKKVDGTTPLHCATMSGCVDLVKFLLRHQAIETTASDGRTLLHMAAMTNKSAMFSWLKTNAEVKDQAGRTPLHLAAMSRAPASITELVDLGAKKDVKDHKGRTPLHLACMYDCPDSVEKLLEVDSAKRPLVYIDPNAKDEQGRTPLHLAALFDSHKAIKTLLKQKDGSSTEAFKYNVDFNTKDMEGRSPLHLAALSNALEALKLLVAHIKDGSGWPPLDEDDQTPFHLAAAEGSTEAIERMGKLMMERDLDPEAKSLLLQSKSDKFTAFSAAAHNGHVSSMKAFLDIHAREGDLRGDVLKKRLLKMQDIDGDTPFWDALRNGLWDVALALKGMVNDDNWDDLRP</sequence>
<feature type="repeat" description="ANK" evidence="3">
    <location>
        <begin position="341"/>
        <end position="373"/>
    </location>
</feature>
<gene>
    <name evidence="4" type="ORF">SLS63_007246</name>
</gene>
<feature type="repeat" description="ANK" evidence="3">
    <location>
        <begin position="415"/>
        <end position="437"/>
    </location>
</feature>
<organism evidence="4 5">
    <name type="scientific">Diaporthe eres</name>
    <name type="common">Phomopsis oblonga</name>
    <dbReference type="NCBI Taxonomy" id="83184"/>
    <lineage>
        <taxon>Eukaryota</taxon>
        <taxon>Fungi</taxon>
        <taxon>Dikarya</taxon>
        <taxon>Ascomycota</taxon>
        <taxon>Pezizomycotina</taxon>
        <taxon>Sordariomycetes</taxon>
        <taxon>Sordariomycetidae</taxon>
        <taxon>Diaporthales</taxon>
        <taxon>Diaporthaceae</taxon>
        <taxon>Diaporthe</taxon>
        <taxon>Diaporthe eres species complex</taxon>
    </lineage>
</organism>
<dbReference type="Proteomes" id="UP001430848">
    <property type="component" value="Unassembled WGS sequence"/>
</dbReference>
<keyword evidence="2 3" id="KW-0040">ANK repeat</keyword>
<evidence type="ECO:0008006" key="6">
    <source>
        <dbReference type="Google" id="ProtNLM"/>
    </source>
</evidence>
<dbReference type="EMBL" id="JAKNSF020000039">
    <property type="protein sequence ID" value="KAK7727195.1"/>
    <property type="molecule type" value="Genomic_DNA"/>
</dbReference>
<keyword evidence="5" id="KW-1185">Reference proteome</keyword>
<dbReference type="SUPFAM" id="SSF48403">
    <property type="entry name" value="Ankyrin repeat"/>
    <property type="match status" value="1"/>
</dbReference>
<dbReference type="Gene3D" id="1.25.40.20">
    <property type="entry name" value="Ankyrin repeat-containing domain"/>
    <property type="match status" value="5"/>
</dbReference>
<feature type="repeat" description="ANK" evidence="3">
    <location>
        <begin position="459"/>
        <end position="480"/>
    </location>
</feature>
<evidence type="ECO:0000313" key="5">
    <source>
        <dbReference type="Proteomes" id="UP001430848"/>
    </source>
</evidence>
<dbReference type="PANTHER" id="PTHR24126:SF14">
    <property type="entry name" value="ANK_REP_REGION DOMAIN-CONTAINING PROTEIN"/>
    <property type="match status" value="1"/>
</dbReference>
<dbReference type="Pfam" id="PF12796">
    <property type="entry name" value="Ank_2"/>
    <property type="match status" value="3"/>
</dbReference>
<feature type="repeat" description="ANK" evidence="3">
    <location>
        <begin position="246"/>
        <end position="278"/>
    </location>
</feature>
<proteinExistence type="predicted"/>
<feature type="repeat" description="ANK" evidence="3">
    <location>
        <begin position="279"/>
        <end position="311"/>
    </location>
</feature>
<evidence type="ECO:0000256" key="2">
    <source>
        <dbReference type="ARBA" id="ARBA00023043"/>
    </source>
</evidence>
<evidence type="ECO:0000256" key="3">
    <source>
        <dbReference type="PROSITE-ProRule" id="PRU00023"/>
    </source>
</evidence>
<dbReference type="PANTHER" id="PTHR24126">
    <property type="entry name" value="ANKYRIN REPEAT, PH AND SEC7 DOMAIN CONTAINING PROTEIN SECG-RELATED"/>
    <property type="match status" value="1"/>
</dbReference>
<dbReference type="PROSITE" id="PS50297">
    <property type="entry name" value="ANK_REP_REGION"/>
    <property type="match status" value="5"/>
</dbReference>